<dbReference type="SUPFAM" id="SSF81901">
    <property type="entry name" value="HCP-like"/>
    <property type="match status" value="1"/>
</dbReference>
<comment type="caution">
    <text evidence="1">The sequence shown here is derived from an EMBL/GenBank/DDBJ whole genome shotgun (WGS) entry which is preliminary data.</text>
</comment>
<name>A0A8H4AVU8_GIGMA</name>
<reference evidence="1 2" key="1">
    <citation type="journal article" date="2019" name="Environ. Microbiol.">
        <title>At the nexus of three kingdoms: the genome of the mycorrhizal fungus Gigaspora margarita provides insights into plant, endobacterial and fungal interactions.</title>
        <authorList>
            <person name="Venice F."/>
            <person name="Ghignone S."/>
            <person name="Salvioli di Fossalunga A."/>
            <person name="Amselem J."/>
            <person name="Novero M."/>
            <person name="Xianan X."/>
            <person name="Sedzielewska Toro K."/>
            <person name="Morin E."/>
            <person name="Lipzen A."/>
            <person name="Grigoriev I.V."/>
            <person name="Henrissat B."/>
            <person name="Martin F.M."/>
            <person name="Bonfante P."/>
        </authorList>
    </citation>
    <scope>NUCLEOTIDE SEQUENCE [LARGE SCALE GENOMIC DNA]</scope>
    <source>
        <strain evidence="1 2">BEG34</strain>
    </source>
</reference>
<protein>
    <submittedName>
        <fullName evidence="1">Calmodulin-dependent protein kinase</fullName>
    </submittedName>
</protein>
<keyword evidence="1" id="KW-0418">Kinase</keyword>
<dbReference type="InterPro" id="IPR011990">
    <property type="entry name" value="TPR-like_helical_dom_sf"/>
</dbReference>
<dbReference type="Proteomes" id="UP000439903">
    <property type="component" value="Unassembled WGS sequence"/>
</dbReference>
<proteinExistence type="predicted"/>
<evidence type="ECO:0000313" key="2">
    <source>
        <dbReference type="Proteomes" id="UP000439903"/>
    </source>
</evidence>
<sequence>MLKDINLSDKITQITNSSNQLNFIECQKLANMNDPEGILRLGYFYEYGIGVKKKAFIHYQKSSNLNNSNGMYHVGHCY</sequence>
<dbReference type="SMART" id="SM00671">
    <property type="entry name" value="SEL1"/>
    <property type="match status" value="1"/>
</dbReference>
<keyword evidence="2" id="KW-1185">Reference proteome</keyword>
<accession>A0A8H4AVU8</accession>
<dbReference type="OrthoDB" id="2384430at2759"/>
<dbReference type="GO" id="GO:0016301">
    <property type="term" value="F:kinase activity"/>
    <property type="evidence" value="ECO:0007669"/>
    <property type="project" value="UniProtKB-KW"/>
</dbReference>
<dbReference type="AlphaFoldDB" id="A0A8H4AVU8"/>
<gene>
    <name evidence="1" type="ORF">F8M41_008371</name>
</gene>
<dbReference type="Gene3D" id="1.25.40.10">
    <property type="entry name" value="Tetratricopeptide repeat domain"/>
    <property type="match status" value="1"/>
</dbReference>
<dbReference type="EMBL" id="WTPW01000189">
    <property type="protein sequence ID" value="KAF0537607.1"/>
    <property type="molecule type" value="Genomic_DNA"/>
</dbReference>
<evidence type="ECO:0000313" key="1">
    <source>
        <dbReference type="EMBL" id="KAF0537607.1"/>
    </source>
</evidence>
<keyword evidence="1" id="KW-0808">Transferase</keyword>
<dbReference type="InterPro" id="IPR006597">
    <property type="entry name" value="Sel1-like"/>
</dbReference>
<organism evidence="1 2">
    <name type="scientific">Gigaspora margarita</name>
    <dbReference type="NCBI Taxonomy" id="4874"/>
    <lineage>
        <taxon>Eukaryota</taxon>
        <taxon>Fungi</taxon>
        <taxon>Fungi incertae sedis</taxon>
        <taxon>Mucoromycota</taxon>
        <taxon>Glomeromycotina</taxon>
        <taxon>Glomeromycetes</taxon>
        <taxon>Diversisporales</taxon>
        <taxon>Gigasporaceae</taxon>
        <taxon>Gigaspora</taxon>
    </lineage>
</organism>